<keyword evidence="2" id="KW-1185">Reference proteome</keyword>
<protein>
    <submittedName>
        <fullName evidence="1">SusD/RagB family nutrient-binding outer membrane lipoprotein</fullName>
    </submittedName>
</protein>
<keyword evidence="1" id="KW-0449">Lipoprotein</keyword>
<reference evidence="1 2" key="1">
    <citation type="submission" date="2023-02" db="EMBL/GenBank/DDBJ databases">
        <title>Genome sequence of Mucilaginibacter jinjuensis strain KACC 16571.</title>
        <authorList>
            <person name="Kim S."/>
            <person name="Heo J."/>
            <person name="Kwon S.-W."/>
        </authorList>
    </citation>
    <scope>NUCLEOTIDE SEQUENCE [LARGE SCALE GENOMIC DNA]</scope>
    <source>
        <strain evidence="1 2">KACC 16571</strain>
    </source>
</reference>
<organism evidence="1 2">
    <name type="scientific">Mucilaginibacter jinjuensis</name>
    <dbReference type="NCBI Taxonomy" id="1176721"/>
    <lineage>
        <taxon>Bacteria</taxon>
        <taxon>Pseudomonadati</taxon>
        <taxon>Bacteroidota</taxon>
        <taxon>Sphingobacteriia</taxon>
        <taxon>Sphingobacteriales</taxon>
        <taxon>Sphingobacteriaceae</taxon>
        <taxon>Mucilaginibacter</taxon>
    </lineage>
</organism>
<dbReference type="Pfam" id="PF12771">
    <property type="entry name" value="SusD-like_2"/>
    <property type="match status" value="2"/>
</dbReference>
<accession>A0ABY7T9T0</accession>
<evidence type="ECO:0000313" key="2">
    <source>
        <dbReference type="Proteomes" id="UP001216139"/>
    </source>
</evidence>
<dbReference type="Gene3D" id="1.25.40.390">
    <property type="match status" value="1"/>
</dbReference>
<dbReference type="InterPro" id="IPR011990">
    <property type="entry name" value="TPR-like_helical_dom_sf"/>
</dbReference>
<dbReference type="Proteomes" id="UP001216139">
    <property type="component" value="Chromosome"/>
</dbReference>
<evidence type="ECO:0000313" key="1">
    <source>
        <dbReference type="EMBL" id="WCT12432.1"/>
    </source>
</evidence>
<name>A0ABY7T9T0_9SPHI</name>
<proteinExistence type="predicted"/>
<gene>
    <name evidence="1" type="ORF">PQO05_00615</name>
</gene>
<dbReference type="SUPFAM" id="SSF48452">
    <property type="entry name" value="TPR-like"/>
    <property type="match status" value="1"/>
</dbReference>
<dbReference type="RefSeq" id="WP_273630695.1">
    <property type="nucleotide sequence ID" value="NZ_CP117167.1"/>
</dbReference>
<dbReference type="InterPro" id="IPR041662">
    <property type="entry name" value="SusD-like_2"/>
</dbReference>
<dbReference type="EMBL" id="CP117167">
    <property type="protein sequence ID" value="WCT12432.1"/>
    <property type="molecule type" value="Genomic_DNA"/>
</dbReference>
<sequence>MKFSIKNNITRTLALLAVVLTADSCKKGVFYDGINTNQAQLQNPTPKLMLPGIITATGYEWGGDASRYTSLFMQEVTGAANQSKSYGNYVVGTGDVDQMWTNLYGGTGGIMANDNELIKLAVANKQLHYQALGKILMANALGLTTDMWGDVPYSNAFGGFNNVMPTYDKQQDIYTSLNKLLDDAITEIATPEVSANITQPGSDDVIYNGDLTKWTAVAHALKAKFYLHLGKIDAANYTKALTEANAAITAGFSSNSANFAVPFVGASSTSQSPWFEFNDQRADIDFSGYIYDIMNAAGDPRESSAAYGAGDGSLGDLYGSPNSTINLLTYEQLLFIQSEAYFQTGDKNNAALTYNAAVTASLQRTVGNATYAATVAKTAGNITLNDIMTQKYIASYLDPEVWTDYRRTGYPAITPNPTGNGGAIPRSLLYPISEVINNKNTPANTTLARRVYWDKQ</sequence>